<dbReference type="OrthoDB" id="443318at2759"/>
<dbReference type="InterPro" id="IPR029058">
    <property type="entry name" value="AB_hydrolase_fold"/>
</dbReference>
<dbReference type="SUPFAM" id="SSF53474">
    <property type="entry name" value="alpha/beta-Hydrolases"/>
    <property type="match status" value="1"/>
</dbReference>
<dbReference type="InterPro" id="IPR001563">
    <property type="entry name" value="Peptidase_S10"/>
</dbReference>
<dbReference type="EMBL" id="ML996190">
    <property type="protein sequence ID" value="KAF2731703.1"/>
    <property type="molecule type" value="Genomic_DNA"/>
</dbReference>
<comment type="caution">
    <text evidence="8">The sequence shown here is derived from an EMBL/GenBank/DDBJ whole genome shotgun (WGS) entry which is preliminary data.</text>
</comment>
<dbReference type="PANTHER" id="PTHR11802:SF189">
    <property type="entry name" value="CARBOXYPEPTIDASE"/>
    <property type="match status" value="1"/>
</dbReference>
<organism evidence="8 9">
    <name type="scientific">Polyplosphaeria fusca</name>
    <dbReference type="NCBI Taxonomy" id="682080"/>
    <lineage>
        <taxon>Eukaryota</taxon>
        <taxon>Fungi</taxon>
        <taxon>Dikarya</taxon>
        <taxon>Ascomycota</taxon>
        <taxon>Pezizomycotina</taxon>
        <taxon>Dothideomycetes</taxon>
        <taxon>Pleosporomycetidae</taxon>
        <taxon>Pleosporales</taxon>
        <taxon>Tetraplosphaeriaceae</taxon>
        <taxon>Polyplosphaeria</taxon>
    </lineage>
</organism>
<keyword evidence="4 7" id="KW-0732">Signal</keyword>
<evidence type="ECO:0000256" key="2">
    <source>
        <dbReference type="ARBA" id="ARBA00022645"/>
    </source>
</evidence>
<sequence length="605" mass="65688">MFSSKHFLVYPIISLLFPWIGASADCDNHRIDSRIAPGANIVYKEVQICETTPGVRSFSGYIHLPNSILNGDEGATSYDANMFFWYIEARNDPRNAPLSLYIGGGPGTTALGGVIAENGPCTINPDSNSTTSNPWSWNNHVNMLYIDQPVQVGFSYDELVASTLDTLTGAITPLNGSFDEVQTNATFLKGMLPTQNIGAAANTTQNAAKIMWTFTQLWVQEFPEYQTSDDRVSLWSNSYGGHWAPGVMAHFESQNRNIRNGTLASPLRNATLLNLDTLGFTNGCIDAKIEAPFYPHMAFNNTYGLQAITEDVYQEAMNNITKAGGCNDLVDQCRALAPADVENAGTNETINEVCAAATQFCFTFVQGAYTATSGRNAFDISRKTLAVFPPEYEIAFFNQEWVREELGVPVNFSISANNIVTTFFGVTGDPMRVSIDTINYVAESGIKVALIYGDRDYRCNWLGGEAVSLAMEYPSSPAFRSAGYASIQTASNHSTGLVRQHDKISFSRIFDAGHAAGAFQPETVSMIFDRVMLGKDVATGKVGVTGNYSTQGPASSFDVKNTLPESPENECYSLDPINTCTEEQIAALADGSAVVKDFVVVGTSD</sequence>
<name>A0A9P4QQ83_9PLEO</name>
<keyword evidence="5" id="KW-0378">Hydrolase</keyword>
<keyword evidence="6" id="KW-0325">Glycoprotein</keyword>
<feature type="signal peptide" evidence="7">
    <location>
        <begin position="1"/>
        <end position="24"/>
    </location>
</feature>
<evidence type="ECO:0000256" key="5">
    <source>
        <dbReference type="ARBA" id="ARBA00022801"/>
    </source>
</evidence>
<evidence type="ECO:0000313" key="9">
    <source>
        <dbReference type="Proteomes" id="UP000799444"/>
    </source>
</evidence>
<gene>
    <name evidence="8" type="ORF">EJ04DRAFT_471397</name>
</gene>
<accession>A0A9P4QQ83</accession>
<dbReference type="Gene3D" id="3.40.50.1820">
    <property type="entry name" value="alpha/beta hydrolase"/>
    <property type="match status" value="1"/>
</dbReference>
<dbReference type="PANTHER" id="PTHR11802">
    <property type="entry name" value="SERINE PROTEASE FAMILY S10 SERINE CARBOXYPEPTIDASE"/>
    <property type="match status" value="1"/>
</dbReference>
<reference evidence="8" key="1">
    <citation type="journal article" date="2020" name="Stud. Mycol.">
        <title>101 Dothideomycetes genomes: a test case for predicting lifestyles and emergence of pathogens.</title>
        <authorList>
            <person name="Haridas S."/>
            <person name="Albert R."/>
            <person name="Binder M."/>
            <person name="Bloem J."/>
            <person name="Labutti K."/>
            <person name="Salamov A."/>
            <person name="Andreopoulos B."/>
            <person name="Baker S."/>
            <person name="Barry K."/>
            <person name="Bills G."/>
            <person name="Bluhm B."/>
            <person name="Cannon C."/>
            <person name="Castanera R."/>
            <person name="Culley D."/>
            <person name="Daum C."/>
            <person name="Ezra D."/>
            <person name="Gonzalez J."/>
            <person name="Henrissat B."/>
            <person name="Kuo A."/>
            <person name="Liang C."/>
            <person name="Lipzen A."/>
            <person name="Lutzoni F."/>
            <person name="Magnuson J."/>
            <person name="Mondo S."/>
            <person name="Nolan M."/>
            <person name="Ohm R."/>
            <person name="Pangilinan J."/>
            <person name="Park H.-J."/>
            <person name="Ramirez L."/>
            <person name="Alfaro M."/>
            <person name="Sun H."/>
            <person name="Tritt A."/>
            <person name="Yoshinaga Y."/>
            <person name="Zwiers L.-H."/>
            <person name="Turgeon B."/>
            <person name="Goodwin S."/>
            <person name="Spatafora J."/>
            <person name="Crous P."/>
            <person name="Grigoriev I."/>
        </authorList>
    </citation>
    <scope>NUCLEOTIDE SEQUENCE</scope>
    <source>
        <strain evidence="8">CBS 125425</strain>
    </source>
</reference>
<dbReference type="GO" id="GO:0006508">
    <property type="term" value="P:proteolysis"/>
    <property type="evidence" value="ECO:0007669"/>
    <property type="project" value="UniProtKB-KW"/>
</dbReference>
<evidence type="ECO:0000256" key="7">
    <source>
        <dbReference type="SAM" id="SignalP"/>
    </source>
</evidence>
<comment type="similarity">
    <text evidence="1">Belongs to the peptidase S10 family.</text>
</comment>
<keyword evidence="9" id="KW-1185">Reference proteome</keyword>
<keyword evidence="3" id="KW-0645">Protease</keyword>
<evidence type="ECO:0000256" key="6">
    <source>
        <dbReference type="ARBA" id="ARBA00023180"/>
    </source>
</evidence>
<evidence type="ECO:0000256" key="1">
    <source>
        <dbReference type="ARBA" id="ARBA00009431"/>
    </source>
</evidence>
<dbReference type="AlphaFoldDB" id="A0A9P4QQ83"/>
<dbReference type="Proteomes" id="UP000799444">
    <property type="component" value="Unassembled WGS sequence"/>
</dbReference>
<dbReference type="Pfam" id="PF00450">
    <property type="entry name" value="Peptidase_S10"/>
    <property type="match status" value="1"/>
</dbReference>
<keyword evidence="2" id="KW-0121">Carboxypeptidase</keyword>
<dbReference type="PRINTS" id="PR00724">
    <property type="entry name" value="CRBOXYPTASEC"/>
</dbReference>
<dbReference type="GO" id="GO:0000324">
    <property type="term" value="C:fungal-type vacuole"/>
    <property type="evidence" value="ECO:0007669"/>
    <property type="project" value="TreeGrafter"/>
</dbReference>
<protein>
    <submittedName>
        <fullName evidence="8">Alpha/beta-hydrolase</fullName>
    </submittedName>
</protein>
<evidence type="ECO:0000256" key="3">
    <source>
        <dbReference type="ARBA" id="ARBA00022670"/>
    </source>
</evidence>
<evidence type="ECO:0000256" key="4">
    <source>
        <dbReference type="ARBA" id="ARBA00022729"/>
    </source>
</evidence>
<feature type="chain" id="PRO_5040124592" evidence="7">
    <location>
        <begin position="25"/>
        <end position="605"/>
    </location>
</feature>
<evidence type="ECO:0000313" key="8">
    <source>
        <dbReference type="EMBL" id="KAF2731703.1"/>
    </source>
</evidence>
<dbReference type="GO" id="GO:0004185">
    <property type="term" value="F:serine-type carboxypeptidase activity"/>
    <property type="evidence" value="ECO:0007669"/>
    <property type="project" value="InterPro"/>
</dbReference>
<proteinExistence type="inferred from homology"/>